<dbReference type="PROSITE" id="PS51257">
    <property type="entry name" value="PROKAR_LIPOPROTEIN"/>
    <property type="match status" value="1"/>
</dbReference>
<feature type="signal peptide" evidence="1">
    <location>
        <begin position="1"/>
        <end position="17"/>
    </location>
</feature>
<gene>
    <name evidence="2" type="ORF">N425_10575</name>
</gene>
<proteinExistence type="predicted"/>
<comment type="caution">
    <text evidence="2">The sequence shown here is derived from an EMBL/GenBank/DDBJ whole genome shotgun (WGS) entry which is preliminary data.</text>
</comment>
<evidence type="ECO:0000313" key="3">
    <source>
        <dbReference type="Proteomes" id="UP000018837"/>
    </source>
</evidence>
<sequence length="348" mass="40257">MNAKHLLFLLCTLVAIACQPSGGDDTPAVAFYYWRTTFDLTPTERRVLEDCDVKHLYIRYFDVKIDPASGMIVPEAPVRFRSLPPKGIRVTPVVFITNRVMLRRETNVDTLAANIAAYIRRINRAVGLPEPDEVQIDCDWSTGSRDRFMLFIDTLKRHGGFRNLSATIRLHQAKHHTITRIPGVDRGVLMYYNMGSVETDTVNSIYDRKIAKRYLGSLKVYPLPMDVALPIYGWGVHLSEGRVTELINRIHRADFEQDTNFLVPRGSNLITVKHSQIKGGRYYRTGDEVRIEEVTSKDLLEMARDLSRHMPKRPREVIFFDLDEHHFNKYITNYESETNFFKDVVRCF</sequence>
<evidence type="ECO:0000256" key="1">
    <source>
        <dbReference type="SAM" id="SignalP"/>
    </source>
</evidence>
<keyword evidence="1" id="KW-0732">Signal</keyword>
<organism evidence="2 3">
    <name type="scientific">Tannerella sp. oral taxon BU063 isolate Cell 2</name>
    <dbReference type="NCBI Taxonomy" id="1411148"/>
    <lineage>
        <taxon>Bacteria</taxon>
        <taxon>Pseudomonadati</taxon>
        <taxon>Bacteroidota</taxon>
        <taxon>Bacteroidia</taxon>
        <taxon>Bacteroidales</taxon>
        <taxon>Tannerellaceae</taxon>
        <taxon>Tannerella</taxon>
    </lineage>
</organism>
<evidence type="ECO:0000313" key="2">
    <source>
        <dbReference type="EMBL" id="ETK01260.1"/>
    </source>
</evidence>
<reference evidence="2 3" key="1">
    <citation type="submission" date="2013-11" db="EMBL/GenBank/DDBJ databases">
        <title>Single cell genomics of uncultured Tannerella BU063 (oral taxon 286).</title>
        <authorList>
            <person name="Beall C.J."/>
            <person name="Campbell A.G."/>
            <person name="Griffen A.L."/>
            <person name="Podar M."/>
            <person name="Leys E.J."/>
        </authorList>
    </citation>
    <scope>NUCLEOTIDE SEQUENCE [LARGE SCALE GENOMIC DNA]</scope>
    <source>
        <strain evidence="2">Cell 2</strain>
    </source>
</reference>
<dbReference type="AlphaFoldDB" id="W2C256"/>
<evidence type="ECO:0008006" key="4">
    <source>
        <dbReference type="Google" id="ProtNLM"/>
    </source>
</evidence>
<dbReference type="PATRIC" id="fig|1411148.3.peg.1712"/>
<dbReference type="Proteomes" id="UP000018837">
    <property type="component" value="Unassembled WGS sequence"/>
</dbReference>
<name>W2C256_9BACT</name>
<feature type="chain" id="PRO_5004812345" description="Lipoprotein" evidence="1">
    <location>
        <begin position="18"/>
        <end position="348"/>
    </location>
</feature>
<dbReference type="EMBL" id="AYUF01000486">
    <property type="protein sequence ID" value="ETK01260.1"/>
    <property type="molecule type" value="Genomic_DNA"/>
</dbReference>
<protein>
    <recommendedName>
        <fullName evidence="4">Lipoprotein</fullName>
    </recommendedName>
</protein>
<accession>W2C256</accession>